<dbReference type="NCBIfam" id="NF047669">
    <property type="entry name" value="LIC13354_fam"/>
    <property type="match status" value="1"/>
</dbReference>
<reference evidence="1 2" key="1">
    <citation type="submission" date="2012-09" db="EMBL/GenBank/DDBJ databases">
        <authorList>
            <person name="Harkins D.M."/>
            <person name="Durkin A.S."/>
            <person name="Brinkac L.M."/>
            <person name="Selengut J.D."/>
            <person name="Sanka R."/>
            <person name="DePew J."/>
            <person name="Purushe J."/>
            <person name="Chanthongthip A."/>
            <person name="Lattana O."/>
            <person name="Phetsouvanh R."/>
            <person name="Newton P.N."/>
            <person name="Vinetz J.M."/>
            <person name="Sutton G.G."/>
            <person name="Nelson W.C."/>
            <person name="Fouts D.E."/>
        </authorList>
    </citation>
    <scope>NUCLEOTIDE SEQUENCE [LARGE SCALE GENOMIC DNA]</scope>
    <source>
        <strain evidence="1 2">UI 12621</strain>
    </source>
</reference>
<proteinExistence type="predicted"/>
<evidence type="ECO:0000313" key="1">
    <source>
        <dbReference type="EMBL" id="EKO25645.1"/>
    </source>
</evidence>
<dbReference type="AlphaFoldDB" id="A0A0F6HBH9"/>
<gene>
    <name evidence="1" type="ORF">LEP1GSC104_4710</name>
</gene>
<accession>A0A0F6HBH9</accession>
<evidence type="ECO:0000313" key="2">
    <source>
        <dbReference type="Proteomes" id="UP000006324"/>
    </source>
</evidence>
<dbReference type="Proteomes" id="UP000006324">
    <property type="component" value="Unassembled WGS sequence"/>
</dbReference>
<protein>
    <submittedName>
        <fullName evidence="1">Uncharacterized protein</fullName>
    </submittedName>
</protein>
<dbReference type="EMBL" id="AHNQ02000022">
    <property type="protein sequence ID" value="EKO25645.1"/>
    <property type="molecule type" value="Genomic_DNA"/>
</dbReference>
<organism evidence="1 2">
    <name type="scientific">Leptospira interrogans str. UI 12621</name>
    <dbReference type="NCBI Taxonomy" id="1049937"/>
    <lineage>
        <taxon>Bacteria</taxon>
        <taxon>Pseudomonadati</taxon>
        <taxon>Spirochaetota</taxon>
        <taxon>Spirochaetia</taxon>
        <taxon>Leptospirales</taxon>
        <taxon>Leptospiraceae</taxon>
        <taxon>Leptospira</taxon>
    </lineage>
</organism>
<comment type="caution">
    <text evidence="1">The sequence shown here is derived from an EMBL/GenBank/DDBJ whole genome shotgun (WGS) entry which is preliminary data.</text>
</comment>
<name>A0A0F6HBH9_LEPIR</name>
<sequence length="241" mass="27274">MGPRKAKSERGPSGNIHHKKIRFRLELFLKSVSNIPNLESIFSSTKKIIGDYMKRKPYWKILISTFLILGMMNCSQSKENNDEEIASLLAIVNATNLQISGNWVYYNGTPSYPGDEFNTAGTVKSGELIITNSYFKQTSVETTGSSYEADILEYDNTKQVLYVKFIAHPFGGTGKYSAYYWTLFSDNKFYFCGDIAGNKNSLAEIKESTQRNDKTNMNSGCYTNNAFTPGTGFIWFRMETK</sequence>